<dbReference type="InterPro" id="IPR003439">
    <property type="entry name" value="ABC_transporter-like_ATP-bd"/>
</dbReference>
<sequence length="202" mass="22306">MTTLTIEALSIGMLAGVSLSLGSGEVVCVSGPSGSGKSRLLKAIADLEPHDGRVCLDETPQSSMPASRWRQQVMMVPADSQWWFETVGEHFPDGREADGLAEFGFPEETMGWTVDRLSSGERQRLALLRAMAREPSVLLLDEPTANLDGAMTEVVERWLMQAIRKRGMPVLWVAHDNDQIHRVADRHYRILGSNLELVDGSH</sequence>
<dbReference type="PANTHER" id="PTHR43119">
    <property type="entry name" value="ABC TRANSPORT PROTEIN ATP-BINDING COMPONENT-RELATED"/>
    <property type="match status" value="1"/>
</dbReference>
<evidence type="ECO:0000313" key="4">
    <source>
        <dbReference type="EMBL" id="KAA1171920.1"/>
    </source>
</evidence>
<proteinExistence type="predicted"/>
<dbReference type="Proteomes" id="UP000323161">
    <property type="component" value="Unassembled WGS sequence"/>
</dbReference>
<evidence type="ECO:0000313" key="5">
    <source>
        <dbReference type="Proteomes" id="UP000323161"/>
    </source>
</evidence>
<dbReference type="InterPro" id="IPR003593">
    <property type="entry name" value="AAA+_ATPase"/>
</dbReference>
<protein>
    <submittedName>
        <fullName evidence="4">ATP-binding cassette domain-containing protein</fullName>
    </submittedName>
</protein>
<dbReference type="GO" id="GO:0016887">
    <property type="term" value="F:ATP hydrolysis activity"/>
    <property type="evidence" value="ECO:0007669"/>
    <property type="project" value="InterPro"/>
</dbReference>
<dbReference type="InterPro" id="IPR017871">
    <property type="entry name" value="ABC_transporter-like_CS"/>
</dbReference>
<keyword evidence="2 4" id="KW-0067">ATP-binding</keyword>
<organism evidence="4 5">
    <name type="scientific">Marinobacter salinexigens</name>
    <dbReference type="NCBI Taxonomy" id="2919747"/>
    <lineage>
        <taxon>Bacteria</taxon>
        <taxon>Pseudomonadati</taxon>
        <taxon>Pseudomonadota</taxon>
        <taxon>Gammaproteobacteria</taxon>
        <taxon>Pseudomonadales</taxon>
        <taxon>Marinobacteraceae</taxon>
        <taxon>Marinobacter</taxon>
    </lineage>
</organism>
<dbReference type="PROSITE" id="PS00211">
    <property type="entry name" value="ABC_TRANSPORTER_1"/>
    <property type="match status" value="1"/>
</dbReference>
<dbReference type="AlphaFoldDB" id="A0A5B0VBC5"/>
<accession>A0A5B0VBC5</accession>
<keyword evidence="5" id="KW-1185">Reference proteome</keyword>
<evidence type="ECO:0000259" key="3">
    <source>
        <dbReference type="PROSITE" id="PS50893"/>
    </source>
</evidence>
<dbReference type="GO" id="GO:0005524">
    <property type="term" value="F:ATP binding"/>
    <property type="evidence" value="ECO:0007669"/>
    <property type="project" value="UniProtKB-KW"/>
</dbReference>
<dbReference type="Gene3D" id="3.40.50.300">
    <property type="entry name" value="P-loop containing nucleotide triphosphate hydrolases"/>
    <property type="match status" value="1"/>
</dbReference>
<dbReference type="RefSeq" id="WP_149601059.1">
    <property type="nucleotide sequence ID" value="NZ_VTUU01000008.1"/>
</dbReference>
<evidence type="ECO:0000256" key="2">
    <source>
        <dbReference type="ARBA" id="ARBA00022840"/>
    </source>
</evidence>
<comment type="caution">
    <text evidence="4">The sequence shown here is derived from an EMBL/GenBank/DDBJ whole genome shotgun (WGS) entry which is preliminary data.</text>
</comment>
<evidence type="ECO:0000256" key="1">
    <source>
        <dbReference type="ARBA" id="ARBA00022741"/>
    </source>
</evidence>
<dbReference type="SUPFAM" id="SSF52540">
    <property type="entry name" value="P-loop containing nucleoside triphosphate hydrolases"/>
    <property type="match status" value="1"/>
</dbReference>
<dbReference type="InterPro" id="IPR027417">
    <property type="entry name" value="P-loop_NTPase"/>
</dbReference>
<dbReference type="PROSITE" id="PS50893">
    <property type="entry name" value="ABC_TRANSPORTER_2"/>
    <property type="match status" value="1"/>
</dbReference>
<name>A0A5B0VBC5_9GAMM</name>
<dbReference type="PANTHER" id="PTHR43119:SF1">
    <property type="entry name" value="ABC TRANSPORTER DOMAIN-CONTAINING PROTEIN"/>
    <property type="match status" value="1"/>
</dbReference>
<dbReference type="Pfam" id="PF00005">
    <property type="entry name" value="ABC_tran"/>
    <property type="match status" value="1"/>
</dbReference>
<dbReference type="SMART" id="SM00382">
    <property type="entry name" value="AAA"/>
    <property type="match status" value="1"/>
</dbReference>
<feature type="domain" description="ABC transporter" evidence="3">
    <location>
        <begin position="1"/>
        <end position="202"/>
    </location>
</feature>
<dbReference type="EMBL" id="VTUU01000008">
    <property type="protein sequence ID" value="KAA1171920.1"/>
    <property type="molecule type" value="Genomic_DNA"/>
</dbReference>
<reference evidence="4 5" key="1">
    <citation type="submission" date="2019-08" db="EMBL/GenBank/DDBJ databases">
        <title>Marinobacter ZYF650 sp. nov., a marine bacterium isolated from seawater of the Mariana trench.</title>
        <authorList>
            <person name="Ahmad W."/>
        </authorList>
    </citation>
    <scope>NUCLEOTIDE SEQUENCE [LARGE SCALE GENOMIC DNA]</scope>
    <source>
        <strain evidence="4 5">ZYF650</strain>
    </source>
</reference>
<keyword evidence="1" id="KW-0547">Nucleotide-binding</keyword>
<gene>
    <name evidence="4" type="ORF">FWJ25_14900</name>
</gene>